<sequence length="124" mass="13954">MNDVHIPTPIVAQEWDKIDTSVDNEAPQVLSSEQFARYCVTIRDLLRAAGLPVQDFDRETPDFLIVDDDDLSMRVQLASDRLANIEIALGDEMAEAFNTVQLASRLVRLFELGRGFRDASTEID</sequence>
<accession>A0ABY5CZL0</accession>
<name>A0ABY5CZL0_9ACTN</name>
<dbReference type="Proteomes" id="UP001055940">
    <property type="component" value="Chromosome"/>
</dbReference>
<proteinExistence type="predicted"/>
<keyword evidence="2" id="KW-1185">Reference proteome</keyword>
<evidence type="ECO:0000313" key="2">
    <source>
        <dbReference type="Proteomes" id="UP001055940"/>
    </source>
</evidence>
<gene>
    <name evidence="1" type="ORF">NE857_18595</name>
</gene>
<reference evidence="1" key="1">
    <citation type="submission" date="2022-06" db="EMBL/GenBank/DDBJ databases">
        <authorList>
            <person name="Ping M."/>
        </authorList>
    </citation>
    <scope>NUCLEOTIDE SEQUENCE</scope>
    <source>
        <strain evidence="1">JCM11759T</strain>
    </source>
</reference>
<protein>
    <submittedName>
        <fullName evidence="1">Uncharacterized protein</fullName>
    </submittedName>
</protein>
<dbReference type="RefSeq" id="WP_254416930.1">
    <property type="nucleotide sequence ID" value="NZ_BAAAJB010000019.1"/>
</dbReference>
<organism evidence="1 2">
    <name type="scientific">Nocardiopsis exhalans</name>
    <dbReference type="NCBI Taxonomy" id="163604"/>
    <lineage>
        <taxon>Bacteria</taxon>
        <taxon>Bacillati</taxon>
        <taxon>Actinomycetota</taxon>
        <taxon>Actinomycetes</taxon>
        <taxon>Streptosporangiales</taxon>
        <taxon>Nocardiopsidaceae</taxon>
        <taxon>Nocardiopsis</taxon>
    </lineage>
</organism>
<dbReference type="EMBL" id="CP099837">
    <property type="protein sequence ID" value="USY17357.1"/>
    <property type="molecule type" value="Genomic_DNA"/>
</dbReference>
<evidence type="ECO:0000313" key="1">
    <source>
        <dbReference type="EMBL" id="USY17357.1"/>
    </source>
</evidence>